<dbReference type="Pfam" id="PF13805">
    <property type="entry name" value="Pil1"/>
    <property type="match status" value="1"/>
</dbReference>
<reference evidence="3 4" key="1">
    <citation type="submission" date="2016-07" db="EMBL/GenBank/DDBJ databases">
        <title>Draft genome of the white-rot fungus Obba rivulosa 3A-2.</title>
        <authorList>
            <consortium name="DOE Joint Genome Institute"/>
            <person name="Miettinen O."/>
            <person name="Riley R."/>
            <person name="Acob R."/>
            <person name="Barry K."/>
            <person name="Cullen D."/>
            <person name="De Vries R."/>
            <person name="Hainaut M."/>
            <person name="Hatakka A."/>
            <person name="Henrissat B."/>
            <person name="Hilden K."/>
            <person name="Kuo R."/>
            <person name="Labutti K."/>
            <person name="Lipzen A."/>
            <person name="Makela M.R."/>
            <person name="Sandor L."/>
            <person name="Spatafora J.W."/>
            <person name="Grigoriev I.V."/>
            <person name="Hibbett D.S."/>
        </authorList>
    </citation>
    <scope>NUCLEOTIDE SEQUENCE [LARGE SCALE GENOMIC DNA]</scope>
    <source>
        <strain evidence="3 4">3A-2</strain>
    </source>
</reference>
<dbReference type="GO" id="GO:0006897">
    <property type="term" value="P:endocytosis"/>
    <property type="evidence" value="ECO:0007669"/>
    <property type="project" value="TreeGrafter"/>
</dbReference>
<dbReference type="OrthoDB" id="5599269at2759"/>
<dbReference type="PANTHER" id="PTHR31962:SF1">
    <property type="entry name" value="SPHINGOLIPID LONG CHAIN BASE-RESPONSIVE PROTEIN PIL1"/>
    <property type="match status" value="1"/>
</dbReference>
<dbReference type="EMBL" id="KV722334">
    <property type="protein sequence ID" value="OCH95785.1"/>
    <property type="molecule type" value="Genomic_DNA"/>
</dbReference>
<feature type="coiled-coil region" evidence="1">
    <location>
        <begin position="172"/>
        <end position="199"/>
    </location>
</feature>
<feature type="compositionally biased region" description="Basic and acidic residues" evidence="2">
    <location>
        <begin position="501"/>
        <end position="516"/>
    </location>
</feature>
<gene>
    <name evidence="3" type="ORF">OBBRIDRAFT_883721</name>
</gene>
<evidence type="ECO:0000313" key="4">
    <source>
        <dbReference type="Proteomes" id="UP000250043"/>
    </source>
</evidence>
<keyword evidence="1" id="KW-0175">Coiled coil</keyword>
<dbReference type="GO" id="GO:0036286">
    <property type="term" value="C:eisosome filament"/>
    <property type="evidence" value="ECO:0007669"/>
    <property type="project" value="TreeGrafter"/>
</dbReference>
<dbReference type="AlphaFoldDB" id="A0A8E2DTX3"/>
<dbReference type="InterPro" id="IPR028245">
    <property type="entry name" value="PIL1/LSP1"/>
</dbReference>
<feature type="region of interest" description="Disordered" evidence="2">
    <location>
        <begin position="306"/>
        <end position="580"/>
    </location>
</feature>
<feature type="compositionally biased region" description="Low complexity" evidence="2">
    <location>
        <begin position="391"/>
        <end position="403"/>
    </location>
</feature>
<proteinExistence type="predicted"/>
<dbReference type="GO" id="GO:0005886">
    <property type="term" value="C:plasma membrane"/>
    <property type="evidence" value="ECO:0007669"/>
    <property type="project" value="TreeGrafter"/>
</dbReference>
<name>A0A8E2DTX3_9APHY</name>
<dbReference type="GO" id="GO:0070941">
    <property type="term" value="P:eisosome assembly"/>
    <property type="evidence" value="ECO:0007669"/>
    <property type="project" value="TreeGrafter"/>
</dbReference>
<dbReference type="GO" id="GO:0008289">
    <property type="term" value="F:lipid binding"/>
    <property type="evidence" value="ECO:0007669"/>
    <property type="project" value="TreeGrafter"/>
</dbReference>
<feature type="compositionally biased region" description="Basic and acidic residues" evidence="2">
    <location>
        <begin position="534"/>
        <end position="548"/>
    </location>
</feature>
<organism evidence="3 4">
    <name type="scientific">Obba rivulosa</name>
    <dbReference type="NCBI Taxonomy" id="1052685"/>
    <lineage>
        <taxon>Eukaryota</taxon>
        <taxon>Fungi</taxon>
        <taxon>Dikarya</taxon>
        <taxon>Basidiomycota</taxon>
        <taxon>Agaricomycotina</taxon>
        <taxon>Agaricomycetes</taxon>
        <taxon>Polyporales</taxon>
        <taxon>Gelatoporiaceae</taxon>
        <taxon>Obba</taxon>
    </lineage>
</organism>
<dbReference type="Proteomes" id="UP000250043">
    <property type="component" value="Unassembled WGS sequence"/>
</dbReference>
<sequence>MSSFFSSLADKAQSALKDTPLAQHLPGAQQTDGGKDSQSGGLLKSHTFEAIQHQFRTIQQQYSSSVTPVQRIITSQKGVALDFDGVARDTHAHSKELYLWSQHGGEDLKDVVDRLAWINFIEGSLASTLAQKLDQARGPLKALRDAESNLAPRRNIRASYRNQIMRIEHDQPRGLENRLAELKRQLAKAEADDEPHEKEIEILKRKAVRESEHAKWAAMREYGEKLVLLSQAASAIIPVLPAVPPVHGQYMGTQTTMEVRASLQQALDDYKPGDVHLDLRPMSAADLSRSDTRSFGETHAQELSRINTAESTGQSDLPITPPASTSTSNMPPPAPSQGSNSATVAPDASVRSLKSASGVISPLSPASTRTTSPPASRKTSSAASQSPPLNPAALNQAPALIPISTNPSTSLVAPDPNDPSVRVPSAMPTVAETGMPKSAGSEGPGPASGSLKDLKPGSPLGSRGRTGSQDTKGPYGAASEMPGYDASASGTGTTGLESAEDEKRRLEREERERILREGGSSVDAPSSQYESAEDEKKRLEREERERVLRGAGPSGDHPLPPSDPRPDDDGELPPYQEFGV</sequence>
<accession>A0A8E2DTX3</accession>
<feature type="compositionally biased region" description="Polar residues" evidence="2">
    <location>
        <begin position="306"/>
        <end position="329"/>
    </location>
</feature>
<evidence type="ECO:0000313" key="3">
    <source>
        <dbReference type="EMBL" id="OCH95785.1"/>
    </source>
</evidence>
<keyword evidence="4" id="KW-1185">Reference proteome</keyword>
<dbReference type="Gene3D" id="1.20.1270.60">
    <property type="entry name" value="Arfaptin homology (AH) domain/BAR domain"/>
    <property type="match status" value="1"/>
</dbReference>
<feature type="compositionally biased region" description="Polar residues" evidence="2">
    <location>
        <begin position="364"/>
        <end position="386"/>
    </location>
</feature>
<feature type="compositionally biased region" description="Low complexity" evidence="2">
    <location>
        <begin position="438"/>
        <end position="450"/>
    </location>
</feature>
<evidence type="ECO:0000256" key="2">
    <source>
        <dbReference type="SAM" id="MobiDB-lite"/>
    </source>
</evidence>
<protein>
    <submittedName>
        <fullName evidence="3">Uncharacterized protein</fullName>
    </submittedName>
</protein>
<dbReference type="InterPro" id="IPR027267">
    <property type="entry name" value="AH/BAR_dom_sf"/>
</dbReference>
<dbReference type="PANTHER" id="PTHR31962">
    <property type="entry name" value="SPHINGOLIPID LONG CHAIN BASE-RESPONSIVE PROTEIN PIL1"/>
    <property type="match status" value="1"/>
</dbReference>
<evidence type="ECO:0000256" key="1">
    <source>
        <dbReference type="SAM" id="Coils"/>
    </source>
</evidence>